<dbReference type="SUPFAM" id="SSF52047">
    <property type="entry name" value="RNI-like"/>
    <property type="match status" value="1"/>
</dbReference>
<dbReference type="Gene3D" id="1.20.1280.50">
    <property type="match status" value="1"/>
</dbReference>
<dbReference type="EMBL" id="JAKOGI010000012">
    <property type="protein sequence ID" value="KAJ8450969.1"/>
    <property type="molecule type" value="Genomic_DNA"/>
</dbReference>
<dbReference type="Gene3D" id="3.80.10.10">
    <property type="entry name" value="Ribonuclease Inhibitor"/>
    <property type="match status" value="1"/>
</dbReference>
<dbReference type="InterPro" id="IPR055357">
    <property type="entry name" value="LRR_At1g61320_AtMIF1"/>
</dbReference>
<dbReference type="SMART" id="SM00256">
    <property type="entry name" value="FBOX"/>
    <property type="match status" value="1"/>
</dbReference>
<dbReference type="InterPro" id="IPR001810">
    <property type="entry name" value="F-box_dom"/>
</dbReference>
<dbReference type="AlphaFoldDB" id="A0A9Q1KY11"/>
<dbReference type="OrthoDB" id="613853at2759"/>
<dbReference type="InterPro" id="IPR032675">
    <property type="entry name" value="LRR_dom_sf"/>
</dbReference>
<organism evidence="2 3">
    <name type="scientific">Carnegiea gigantea</name>
    <dbReference type="NCBI Taxonomy" id="171969"/>
    <lineage>
        <taxon>Eukaryota</taxon>
        <taxon>Viridiplantae</taxon>
        <taxon>Streptophyta</taxon>
        <taxon>Embryophyta</taxon>
        <taxon>Tracheophyta</taxon>
        <taxon>Spermatophyta</taxon>
        <taxon>Magnoliopsida</taxon>
        <taxon>eudicotyledons</taxon>
        <taxon>Gunneridae</taxon>
        <taxon>Pentapetalae</taxon>
        <taxon>Caryophyllales</taxon>
        <taxon>Cactineae</taxon>
        <taxon>Cactaceae</taxon>
        <taxon>Cactoideae</taxon>
        <taxon>Echinocereeae</taxon>
        <taxon>Carnegiea</taxon>
    </lineage>
</organism>
<dbReference type="PANTHER" id="PTHR34145">
    <property type="entry name" value="OS02G0105600 PROTEIN"/>
    <property type="match status" value="1"/>
</dbReference>
<evidence type="ECO:0000259" key="1">
    <source>
        <dbReference type="PROSITE" id="PS50181"/>
    </source>
</evidence>
<name>A0A9Q1KY11_9CARY</name>
<comment type="caution">
    <text evidence="2">The sequence shown here is derived from an EMBL/GenBank/DDBJ whole genome shotgun (WGS) entry which is preliminary data.</text>
</comment>
<feature type="domain" description="F-box" evidence="1">
    <location>
        <begin position="22"/>
        <end position="58"/>
    </location>
</feature>
<dbReference type="InterPro" id="IPR053772">
    <property type="entry name" value="At1g61320/At1g61330-like"/>
</dbReference>
<dbReference type="Pfam" id="PF23622">
    <property type="entry name" value="LRR_At1g61320_AtMIF1"/>
    <property type="match status" value="1"/>
</dbReference>
<evidence type="ECO:0000313" key="2">
    <source>
        <dbReference type="EMBL" id="KAJ8450969.1"/>
    </source>
</evidence>
<dbReference type="PROSITE" id="PS50181">
    <property type="entry name" value="FBOX"/>
    <property type="match status" value="1"/>
</dbReference>
<protein>
    <recommendedName>
        <fullName evidence="1">F-box domain-containing protein</fullName>
    </recommendedName>
</protein>
<dbReference type="PANTHER" id="PTHR34145:SF68">
    <property type="entry name" value="FBD DOMAIN-CONTAINING PROTEIN"/>
    <property type="match status" value="1"/>
</dbReference>
<dbReference type="Proteomes" id="UP001153076">
    <property type="component" value="Unassembled WGS sequence"/>
</dbReference>
<dbReference type="SUPFAM" id="SSF81383">
    <property type="entry name" value="F-box domain"/>
    <property type="match status" value="1"/>
</dbReference>
<evidence type="ECO:0000313" key="3">
    <source>
        <dbReference type="Proteomes" id="UP001153076"/>
    </source>
</evidence>
<accession>A0A9Q1KY11</accession>
<dbReference type="InterPro" id="IPR036047">
    <property type="entry name" value="F-box-like_dom_sf"/>
</dbReference>
<sequence>MANAAWDERDLKSCKSHGGKWNDGLNQLPDEVLLSIMSCLTMKEAARTSVLCHKWRELWPFFPGTFNFEDPNTVLERFSISDRAFFDQDTSNFVTWVSHVVNQHRGLAVEEFKVSFGLSNTYQSHIDKWVVFALTKGAKSLVLDFEPAHISSMMYALPLKCCDLLKCPYNLPSWKPALKTLFLKHIRVTTGILDCFLHSCPFLENLHIDGSTCLTSIRASGSPLALKHLHLYDCPDLQRIEIMAPELVTFRYVGQRIQLDIRNAPLLSEVSIGGGGEDPIAYAFDSLSNYFSQLKYLNVVTRIYLKGPAIDADLPMNMVVPPVSSLMNLKHLKLTIYARPYQTLLGWITLIEACPVLQKLTLELSTRNIFPLELDGTLEERSNAGSLGCLKTLEFCGFVGRRIDLEFATHVIRKAVALELVVIDFKIVHYSRIFNADLDASKARALGLGEILSPGAKLVLKE</sequence>
<reference evidence="2" key="1">
    <citation type="submission" date="2022-04" db="EMBL/GenBank/DDBJ databases">
        <title>Carnegiea gigantea Genome sequencing and assembly v2.</title>
        <authorList>
            <person name="Copetti D."/>
            <person name="Sanderson M.J."/>
            <person name="Burquez A."/>
            <person name="Wojciechowski M.F."/>
        </authorList>
    </citation>
    <scope>NUCLEOTIDE SEQUENCE</scope>
    <source>
        <strain evidence="2">SGP5-SGP5p</strain>
        <tissue evidence="2">Aerial part</tissue>
    </source>
</reference>
<keyword evidence="3" id="KW-1185">Reference proteome</keyword>
<proteinExistence type="predicted"/>
<gene>
    <name evidence="2" type="ORF">Cgig2_032594</name>
</gene>
<dbReference type="Pfam" id="PF00646">
    <property type="entry name" value="F-box"/>
    <property type="match status" value="1"/>
</dbReference>